<protein>
    <submittedName>
        <fullName evidence="2">Uncharacterized protein</fullName>
    </submittedName>
</protein>
<accession>F0RKF0</accession>
<dbReference type="RefSeq" id="WP_013615337.1">
    <property type="nucleotide sequence ID" value="NC_015161.1"/>
</dbReference>
<dbReference type="AlphaFoldDB" id="F0RKF0"/>
<evidence type="ECO:0000256" key="1">
    <source>
        <dbReference type="SAM" id="SignalP"/>
    </source>
</evidence>
<evidence type="ECO:0000313" key="3">
    <source>
        <dbReference type="Proteomes" id="UP000007718"/>
    </source>
</evidence>
<reference evidence="2 3" key="2">
    <citation type="journal article" date="2012" name="Stand. Genomic Sci.">
        <title>Complete genome sequence of the orange-red pigmented, radioresistant Deinococcus proteolyticus type strain (MRP(T)).</title>
        <authorList>
            <person name="Copeland A."/>
            <person name="Zeytun A."/>
            <person name="Yassawong M."/>
            <person name="Nolan M."/>
            <person name="Lucas S."/>
            <person name="Hammon N."/>
            <person name="Deshpande S."/>
            <person name="Cheng J.F."/>
            <person name="Han C."/>
            <person name="Tapia R."/>
            <person name="Goodwin L.A."/>
            <person name="Pitluck S."/>
            <person name="Mavromatis K."/>
            <person name="Liolios K."/>
            <person name="Pagani I."/>
            <person name="Ivanova N."/>
            <person name="Mikhailova N."/>
            <person name="Pati A."/>
            <person name="Chen A."/>
            <person name="Palaniappan K."/>
            <person name="Land M."/>
            <person name="Hauser L."/>
            <person name="Jeffries C.D."/>
            <person name="Brambilla E.M."/>
            <person name="Rohde M."/>
            <person name="Sikorski J."/>
            <person name="Pukall R."/>
            <person name="Goker M."/>
            <person name="Detter J.C."/>
            <person name="Woyke T."/>
            <person name="Bristow J."/>
            <person name="Eisen J.A."/>
            <person name="Markowitz V."/>
            <person name="Hugenholtz P."/>
            <person name="Kyrpides N.C."/>
            <person name="Klenk H.P."/>
            <person name="Lapidus A."/>
        </authorList>
    </citation>
    <scope>NUCLEOTIDE SEQUENCE [LARGE SCALE GENOMIC DNA]</scope>
    <source>
        <strain evidence="3">ATCC 35074 / DSM 20540 / JCM 6276 / NBRC 101906 / NCIMB 13154 / VKM Ac-1939 / CCM 2703 / MRP</strain>
    </source>
</reference>
<name>F0RKF0_DEIPM</name>
<reference evidence="3" key="1">
    <citation type="submission" date="2011-02" db="EMBL/GenBank/DDBJ databases">
        <title>The complete sequence of chromosome of Deinococcus proteolyticus DSM 20540.</title>
        <authorList>
            <consortium name="US DOE Joint Genome Institute (JGI-PGF)"/>
            <person name="Lucas S."/>
            <person name="Copeland A."/>
            <person name="Lapidus A."/>
            <person name="Bruce D."/>
            <person name="Goodwin L."/>
            <person name="Pitluck S."/>
            <person name="Kyrpides N."/>
            <person name="Mavromatis K."/>
            <person name="Pagani I."/>
            <person name="Ivanova N."/>
            <person name="Ovchinnikova G."/>
            <person name="Zeytun A."/>
            <person name="Detter J.C."/>
            <person name="Han C."/>
            <person name="Land M."/>
            <person name="Hauser L."/>
            <person name="Markowitz V."/>
            <person name="Cheng J.-F."/>
            <person name="Hugenholtz P."/>
            <person name="Woyke T."/>
            <person name="Wu D."/>
            <person name="Pukall R."/>
            <person name="Steenblock K."/>
            <person name="Brambilla E."/>
            <person name="Klenk H.-P."/>
            <person name="Eisen J.A."/>
        </authorList>
    </citation>
    <scope>NUCLEOTIDE SEQUENCE [LARGE SCALE GENOMIC DNA]</scope>
    <source>
        <strain evidence="3">ATCC 35074 / DSM 20540 / JCM 6276 / NBRC 101906 / NCIMB 13154 / VKM Ac-1939 / CCM 2703 / MRP</strain>
    </source>
</reference>
<proteinExistence type="predicted"/>
<dbReference type="EMBL" id="CP002536">
    <property type="protein sequence ID" value="ADY26729.1"/>
    <property type="molecule type" value="Genomic_DNA"/>
</dbReference>
<dbReference type="Proteomes" id="UP000007718">
    <property type="component" value="Chromosome"/>
</dbReference>
<organism evidence="2 3">
    <name type="scientific">Deinococcus proteolyticus (strain ATCC 35074 / DSM 20540 / JCM 6276 / NBRC 101906 / NCIMB 13154 / VKM Ac-1939 / CCM 2703 / MRP)</name>
    <dbReference type="NCBI Taxonomy" id="693977"/>
    <lineage>
        <taxon>Bacteria</taxon>
        <taxon>Thermotogati</taxon>
        <taxon>Deinococcota</taxon>
        <taxon>Deinococci</taxon>
        <taxon>Deinococcales</taxon>
        <taxon>Deinococcaceae</taxon>
        <taxon>Deinococcus</taxon>
    </lineage>
</organism>
<keyword evidence="3" id="KW-1185">Reference proteome</keyword>
<dbReference type="HOGENOM" id="CLU_796253_0_0_0"/>
<keyword evidence="1" id="KW-0732">Signal</keyword>
<dbReference type="STRING" id="693977.Deipr_1591"/>
<evidence type="ECO:0000313" key="2">
    <source>
        <dbReference type="EMBL" id="ADY26729.1"/>
    </source>
</evidence>
<feature type="signal peptide" evidence="1">
    <location>
        <begin position="1"/>
        <end position="23"/>
    </location>
</feature>
<gene>
    <name evidence="2" type="ordered locus">Deipr_1591</name>
</gene>
<sequence length="348" mass="39353">MFRLVLVNLVLGCLLGAAFLATQSEPVERTQRIWAQAGTAFAAPTPQPVQFPNLPLPAEYLREHCRECLEAPAFAGSSYSHEERQLTIYTNTRDPQQQQAAYRAALRFRGKEWQAQGMNLERPHFEVRKYSALQWLQVRYLATQIPGWLEGTETGAGSYGEVQVPLKQSASIPQARAFVRSYGVPDELVGFVQGKGLSSPEYSHPMVEAEIIAPRLVEQGERMPIRLRLLFERSLPFCFPTPVPPWRVVRLDTEEVVRLRAETVSETYRCSAFFDPPPTPPGEYLLPESGPLLWDMRADDGQPLAPGRYVLQMEAHYARPADFLFEVVGPGGKTPLKRAQSLWHSWLY</sequence>
<feature type="chain" id="PRO_5003257700" evidence="1">
    <location>
        <begin position="24"/>
        <end position="348"/>
    </location>
</feature>
<dbReference type="KEGG" id="dpt:Deipr_1591"/>